<evidence type="ECO:0000256" key="8">
    <source>
        <dbReference type="SAM" id="MobiDB-lite"/>
    </source>
</evidence>
<comment type="cofactor">
    <cofactor evidence="1">
        <name>Zn(2+)</name>
        <dbReference type="ChEBI" id="CHEBI:29105"/>
    </cofactor>
</comment>
<dbReference type="PANTHER" id="PTHR21666">
    <property type="entry name" value="PEPTIDASE-RELATED"/>
    <property type="match status" value="1"/>
</dbReference>
<keyword evidence="4" id="KW-0378">Hydrolase</keyword>
<sequence>MDAQRKIGRDRRGVATGRRALSRVLLSALLLSSACLIGPCGRAWAQEPSASPESTSPAAGSSSPDADLSTQALSPASDTASAAPDAAADLARRRDSTRNELTALEQTIQLSEGKATELEKTIAEIEKSNGALRQALVDSAAKRRTLDEQIRAGEDKLIDLRAREAAVHESLKARRGLLAEVLAALQRMGRNPPPALLVTPEDALGSVRSAILLGAVVPGIRGETEKLAADLAALNGLVRDIGNERDRLTGDMTARLEEEHRTTLLLQEKEKLNGETAGALEAERRRAAQLAAQAKNLTGLIGTLESQITSVRQAAEAARVEEAARQMQSEAEREAARARAEAGVPDKNRIAPAYAFNDLRGKLALPATGSVLKRFGDDDGTGHSLQGMMLETGAAALVTAPSDGWIVYAGPFRSYGQMIILNPGDGFHLVLSGMETVNVRQGQFVVAGEPLGTMGATRVASAAALALETKEPTLYIEFRKDGKPVDSQPWWAKSDTRKARNDT</sequence>
<dbReference type="InterPro" id="IPR011055">
    <property type="entry name" value="Dup_hybrid_motif"/>
</dbReference>
<accession>A0A1Q9AL14</accession>
<dbReference type="PROSITE" id="PS51257">
    <property type="entry name" value="PROKAR_LIPOPROTEIN"/>
    <property type="match status" value="1"/>
</dbReference>
<evidence type="ECO:0000313" key="10">
    <source>
        <dbReference type="EMBL" id="OLP56024.1"/>
    </source>
</evidence>
<feature type="compositionally biased region" description="Basic and acidic residues" evidence="8">
    <location>
        <begin position="494"/>
        <end position="503"/>
    </location>
</feature>
<comment type="caution">
    <text evidence="10">The sequence shown here is derived from an EMBL/GenBank/DDBJ whole genome shotgun (WGS) entry which is preliminary data.</text>
</comment>
<proteinExistence type="predicted"/>
<name>A0A1Q9AL14_9HYPH</name>
<keyword evidence="3" id="KW-0479">Metal-binding</keyword>
<evidence type="ECO:0000256" key="2">
    <source>
        <dbReference type="ARBA" id="ARBA00022670"/>
    </source>
</evidence>
<dbReference type="EMBL" id="MKIO01000024">
    <property type="protein sequence ID" value="OLP56024.1"/>
    <property type="molecule type" value="Genomic_DNA"/>
</dbReference>
<reference evidence="10 11" key="1">
    <citation type="submission" date="2016-09" db="EMBL/GenBank/DDBJ databases">
        <title>Rhizobium sp. nov., a novel species isolated from the rice rhizosphere.</title>
        <authorList>
            <person name="Zhao J."/>
            <person name="Zhang X."/>
        </authorList>
    </citation>
    <scope>NUCLEOTIDE SEQUENCE [LARGE SCALE GENOMIC DNA]</scope>
    <source>
        <strain evidence="10 11">MH17</strain>
    </source>
</reference>
<feature type="coiled-coil region" evidence="7">
    <location>
        <begin position="280"/>
        <end position="341"/>
    </location>
</feature>
<evidence type="ECO:0000259" key="9">
    <source>
        <dbReference type="Pfam" id="PF01551"/>
    </source>
</evidence>
<feature type="region of interest" description="Disordered" evidence="8">
    <location>
        <begin position="483"/>
        <end position="503"/>
    </location>
</feature>
<dbReference type="GO" id="GO:0006508">
    <property type="term" value="P:proteolysis"/>
    <property type="evidence" value="ECO:0007669"/>
    <property type="project" value="UniProtKB-KW"/>
</dbReference>
<gene>
    <name evidence="10" type="ORF">BJF92_19560</name>
</gene>
<dbReference type="PANTHER" id="PTHR21666:SF288">
    <property type="entry name" value="CELL DIVISION PROTEIN YTFB"/>
    <property type="match status" value="1"/>
</dbReference>
<keyword evidence="5" id="KW-0862">Zinc</keyword>
<dbReference type="CDD" id="cd12797">
    <property type="entry name" value="M23_peptidase"/>
    <property type="match status" value="1"/>
</dbReference>
<dbReference type="Gene3D" id="2.70.70.10">
    <property type="entry name" value="Glucose Permease (Domain IIA)"/>
    <property type="match status" value="1"/>
</dbReference>
<dbReference type="STRING" id="1672749.BJF92_19560"/>
<dbReference type="SUPFAM" id="SSF51261">
    <property type="entry name" value="Duplicated hybrid motif"/>
    <property type="match status" value="1"/>
</dbReference>
<dbReference type="Proteomes" id="UP000186143">
    <property type="component" value="Unassembled WGS sequence"/>
</dbReference>
<keyword evidence="7" id="KW-0175">Coiled coil</keyword>
<evidence type="ECO:0000256" key="4">
    <source>
        <dbReference type="ARBA" id="ARBA00022801"/>
    </source>
</evidence>
<feature type="domain" description="M23ase beta-sheet core" evidence="9">
    <location>
        <begin position="386"/>
        <end position="486"/>
    </location>
</feature>
<dbReference type="OrthoDB" id="9809144at2"/>
<evidence type="ECO:0000256" key="7">
    <source>
        <dbReference type="SAM" id="Coils"/>
    </source>
</evidence>
<evidence type="ECO:0000256" key="6">
    <source>
        <dbReference type="ARBA" id="ARBA00023049"/>
    </source>
</evidence>
<dbReference type="InterPro" id="IPR050570">
    <property type="entry name" value="Cell_wall_metabolism_enzyme"/>
</dbReference>
<dbReference type="InterPro" id="IPR016047">
    <property type="entry name" value="M23ase_b-sheet_dom"/>
</dbReference>
<dbReference type="GO" id="GO:0004222">
    <property type="term" value="F:metalloendopeptidase activity"/>
    <property type="evidence" value="ECO:0007669"/>
    <property type="project" value="TreeGrafter"/>
</dbReference>
<dbReference type="Pfam" id="PF01551">
    <property type="entry name" value="Peptidase_M23"/>
    <property type="match status" value="1"/>
</dbReference>
<dbReference type="AlphaFoldDB" id="A0A1Q9AL14"/>
<keyword evidence="2" id="KW-0645">Protease</keyword>
<evidence type="ECO:0000313" key="11">
    <source>
        <dbReference type="Proteomes" id="UP000186143"/>
    </source>
</evidence>
<evidence type="ECO:0000256" key="5">
    <source>
        <dbReference type="ARBA" id="ARBA00022833"/>
    </source>
</evidence>
<feature type="region of interest" description="Disordered" evidence="8">
    <location>
        <begin position="44"/>
        <end position="95"/>
    </location>
</feature>
<keyword evidence="6" id="KW-0482">Metalloprotease</keyword>
<evidence type="ECO:0000256" key="3">
    <source>
        <dbReference type="ARBA" id="ARBA00022723"/>
    </source>
</evidence>
<organism evidence="10 11">
    <name type="scientific">Xaviernesmea rhizosphaerae</name>
    <dbReference type="NCBI Taxonomy" id="1672749"/>
    <lineage>
        <taxon>Bacteria</taxon>
        <taxon>Pseudomonadati</taxon>
        <taxon>Pseudomonadota</taxon>
        <taxon>Alphaproteobacteria</taxon>
        <taxon>Hyphomicrobiales</taxon>
        <taxon>Rhizobiaceae</taxon>
        <taxon>Rhizobium/Agrobacterium group</taxon>
        <taxon>Xaviernesmea</taxon>
    </lineage>
</organism>
<feature type="compositionally biased region" description="Low complexity" evidence="8">
    <location>
        <begin position="48"/>
        <end position="89"/>
    </location>
</feature>
<protein>
    <recommendedName>
        <fullName evidence="9">M23ase beta-sheet core domain-containing protein</fullName>
    </recommendedName>
</protein>
<dbReference type="GO" id="GO:0046872">
    <property type="term" value="F:metal ion binding"/>
    <property type="evidence" value="ECO:0007669"/>
    <property type="project" value="UniProtKB-KW"/>
</dbReference>
<evidence type="ECO:0000256" key="1">
    <source>
        <dbReference type="ARBA" id="ARBA00001947"/>
    </source>
</evidence>
<dbReference type="RefSeq" id="WP_078057907.1">
    <property type="nucleotide sequence ID" value="NZ_MKIO01000024.1"/>
</dbReference>